<organism evidence="2 3">
    <name type="scientific">Frankliniella fusca</name>
    <dbReference type="NCBI Taxonomy" id="407009"/>
    <lineage>
        <taxon>Eukaryota</taxon>
        <taxon>Metazoa</taxon>
        <taxon>Ecdysozoa</taxon>
        <taxon>Arthropoda</taxon>
        <taxon>Hexapoda</taxon>
        <taxon>Insecta</taxon>
        <taxon>Pterygota</taxon>
        <taxon>Neoptera</taxon>
        <taxon>Paraneoptera</taxon>
        <taxon>Thysanoptera</taxon>
        <taxon>Terebrantia</taxon>
        <taxon>Thripoidea</taxon>
        <taxon>Thripidae</taxon>
        <taxon>Frankliniella</taxon>
    </lineage>
</organism>
<keyword evidence="3" id="KW-1185">Reference proteome</keyword>
<dbReference type="AlphaFoldDB" id="A0AAE1HQ85"/>
<evidence type="ECO:0000256" key="1">
    <source>
        <dbReference type="SAM" id="MobiDB-lite"/>
    </source>
</evidence>
<evidence type="ECO:0000313" key="3">
    <source>
        <dbReference type="Proteomes" id="UP001219518"/>
    </source>
</evidence>
<proteinExistence type="predicted"/>
<feature type="compositionally biased region" description="Low complexity" evidence="1">
    <location>
        <begin position="528"/>
        <end position="537"/>
    </location>
</feature>
<dbReference type="Proteomes" id="UP001219518">
    <property type="component" value="Unassembled WGS sequence"/>
</dbReference>
<feature type="compositionally biased region" description="Polar residues" evidence="1">
    <location>
        <begin position="357"/>
        <end position="386"/>
    </location>
</feature>
<feature type="compositionally biased region" description="Polar residues" evidence="1">
    <location>
        <begin position="318"/>
        <end position="331"/>
    </location>
</feature>
<evidence type="ECO:0000313" key="2">
    <source>
        <dbReference type="EMBL" id="KAK3924826.1"/>
    </source>
</evidence>
<feature type="compositionally biased region" description="Low complexity" evidence="1">
    <location>
        <begin position="332"/>
        <end position="347"/>
    </location>
</feature>
<accession>A0AAE1HQ85</accession>
<dbReference type="EMBL" id="JAHWGI010001204">
    <property type="protein sequence ID" value="KAK3924826.1"/>
    <property type="molecule type" value="Genomic_DNA"/>
</dbReference>
<sequence>MERMQLSSEVLLPQEGNVLLSMPCLANDIPLQNFLKVSFGRTVLQINRRDSCFRTTDGEIVVLQSITLDHEGAVHLAGKVFLQKAGFFQYPLPSSQLGIFSVSNLSNDLRLFSVADVAAKCWLMPDDEKFCCFVVVKFLPVNPETEDEPSYDIGLTKWIKERDGEFGTIFWPTKAVSTCLKAKANPDPATWTLLNVKFKRFKATWDDAVAYTRNVVNHSSNYETETEMGRGRRRKVPTRQFDDDLESPKRPHIKTSKKQFPSCPAVAVPKNLLSNLPSSLKRTNNVEIKTRKHAMKVASKVKSSEASKATFVHKLESSRISAQSVAPSKTFSPVVSNPPSKSSQSSKDIFAERLETSRTPTQSSGTSEPLSPVVSNTPSKPSQSSKDIFAKRLETSRTSAQSCVPSEPLSPVVSNTPNKSSQSSKDIFAKRLETSRTSAQSSVTSEPSSPIVCNLPSNSDQSSKDIFAKRLETSRESAKSSATCEPLSSVLANAPSKSSSQSKKEIFAGKFENSRTSAKSSATSEPLSPSNSNQSSNDMFAKELENSMASAQSAASSDPLSPVVSNPPSNNSDQDCRTEYDSDSSVSNYFRGLRRLPDKPLSLRRSSDSGIHYIDTEDQLSDVSSGVSRQEQVETASHSVTDAHLEGRGQEKEYDFSLNKFNLENRLAYIEADLVEVKKCVRSNSSKLDELSINMARVIRCLMPGEKATSLPPGMPPLPLDNLDAMDLFSNWVVKPHNKDAVVEYLSKLPIVGDEYHTAMTMMTYVMSNHLASYYNFSGKTFKLPLKETQLWTAVKGALAVIFKTSVLTDAARGIKAWLKDAPKRSGGITITPSAADSLAAPG</sequence>
<feature type="compositionally biased region" description="Basic and acidic residues" evidence="1">
    <location>
        <begin position="240"/>
        <end position="249"/>
    </location>
</feature>
<feature type="compositionally biased region" description="Polar residues" evidence="1">
    <location>
        <begin position="514"/>
        <end position="527"/>
    </location>
</feature>
<comment type="caution">
    <text evidence="2">The sequence shown here is derived from an EMBL/GenBank/DDBJ whole genome shotgun (WGS) entry which is preliminary data.</text>
</comment>
<name>A0AAE1HQ85_9NEOP</name>
<feature type="region of interest" description="Disordered" evidence="1">
    <location>
        <begin position="317"/>
        <end position="462"/>
    </location>
</feature>
<reference evidence="2" key="1">
    <citation type="submission" date="2021-07" db="EMBL/GenBank/DDBJ databases">
        <authorList>
            <person name="Catto M.A."/>
            <person name="Jacobson A."/>
            <person name="Kennedy G."/>
            <person name="Labadie P."/>
            <person name="Hunt B.G."/>
            <person name="Srinivasan R."/>
        </authorList>
    </citation>
    <scope>NUCLEOTIDE SEQUENCE</scope>
    <source>
        <strain evidence="2">PL_HMW_Pooled</strain>
        <tissue evidence="2">Head</tissue>
    </source>
</reference>
<feature type="non-terminal residue" evidence="2">
    <location>
        <position position="843"/>
    </location>
</feature>
<feature type="compositionally biased region" description="Polar residues" evidence="1">
    <location>
        <begin position="435"/>
        <end position="448"/>
    </location>
</feature>
<feature type="region of interest" description="Disordered" evidence="1">
    <location>
        <begin position="222"/>
        <end position="261"/>
    </location>
</feature>
<feature type="compositionally biased region" description="Polar residues" evidence="1">
    <location>
        <begin position="412"/>
        <end position="425"/>
    </location>
</feature>
<reference evidence="2" key="2">
    <citation type="journal article" date="2023" name="BMC Genomics">
        <title>Pest status, molecular evolution, and epigenetic factors derived from the genome assembly of Frankliniella fusca, a thysanopteran phytovirus vector.</title>
        <authorList>
            <person name="Catto M.A."/>
            <person name="Labadie P.E."/>
            <person name="Jacobson A.L."/>
            <person name="Kennedy G.G."/>
            <person name="Srinivasan R."/>
            <person name="Hunt B.G."/>
        </authorList>
    </citation>
    <scope>NUCLEOTIDE SEQUENCE</scope>
    <source>
        <strain evidence="2">PL_HMW_Pooled</strain>
    </source>
</reference>
<feature type="region of interest" description="Disordered" evidence="1">
    <location>
        <begin position="477"/>
        <end position="584"/>
    </location>
</feature>
<protein>
    <submittedName>
        <fullName evidence="2">Mucin-19</fullName>
    </submittedName>
</protein>
<gene>
    <name evidence="2" type="ORF">KUF71_013099</name>
</gene>
<feature type="compositionally biased region" description="Low complexity" evidence="1">
    <location>
        <begin position="547"/>
        <end position="573"/>
    </location>
</feature>